<dbReference type="InterPro" id="IPR023234">
    <property type="entry name" value="NarG-like_domain"/>
</dbReference>
<dbReference type="GO" id="GO:0009055">
    <property type="term" value="F:electron transfer activity"/>
    <property type="evidence" value="ECO:0007669"/>
    <property type="project" value="TreeGrafter"/>
</dbReference>
<evidence type="ECO:0000256" key="2">
    <source>
        <dbReference type="ARBA" id="ARBA00022448"/>
    </source>
</evidence>
<keyword evidence="5" id="KW-0249">Electron transport</keyword>
<evidence type="ECO:0000313" key="12">
    <source>
        <dbReference type="Proteomes" id="UP000285961"/>
    </source>
</evidence>
<sequence length="330" mass="37889">MGALVSFFAVVVLVAIVFVGVEAANLRYLFGVIIPYAALITFIAGFIYRIVIWARSPVPFRITTTCGQQKSHPWIKNDILDNPHSTIGVIGRMLLEVLLFRSLFRNTRLELRNGPKLAYEWEKWLWLAGLVFHWSFLVILVRHLRFFTEPVPVLIQALEGLDAFFQIGLPALYLSDAVILAAVTYLFLRRVLIPEIRYISLAADYFPLFLIFGLVLSGVLMRYFVRVDVVAIKELAMGLVAFRPSVPEGINVLFYIHLFLVSVLFAYFPFSKLMHLGGVFLSPTRNLANNNRMERHTNPWNYPVKVHTYEEYEDEFRDKMKAAGLPLEKE</sequence>
<dbReference type="GO" id="GO:0020037">
    <property type="term" value="F:heme binding"/>
    <property type="evidence" value="ECO:0007669"/>
    <property type="project" value="TreeGrafter"/>
</dbReference>
<keyword evidence="4 9" id="KW-0812">Transmembrane</keyword>
<name>A0A419EU61_9BACT</name>
<feature type="transmembrane region" description="Helical" evidence="9">
    <location>
        <begin position="252"/>
        <end position="270"/>
    </location>
</feature>
<feature type="transmembrane region" description="Helical" evidence="9">
    <location>
        <begin position="208"/>
        <end position="225"/>
    </location>
</feature>
<evidence type="ECO:0000256" key="6">
    <source>
        <dbReference type="ARBA" id="ARBA00022989"/>
    </source>
</evidence>
<dbReference type="PANTHER" id="PTHR30598:SF3">
    <property type="entry name" value="RESPIRATORY NITRATE REDUCTASE 1 GAMMA CHAIN"/>
    <property type="match status" value="1"/>
</dbReference>
<evidence type="ECO:0000256" key="7">
    <source>
        <dbReference type="ARBA" id="ARBA00023002"/>
    </source>
</evidence>
<protein>
    <submittedName>
        <fullName evidence="11">Menaquinol oxidoreductase</fullName>
    </submittedName>
</protein>
<dbReference type="NCBIfam" id="NF038037">
    <property type="entry name" value="cytob_DsrM"/>
    <property type="match status" value="1"/>
</dbReference>
<dbReference type="GO" id="GO:0008940">
    <property type="term" value="F:nitrate reductase activity"/>
    <property type="evidence" value="ECO:0007669"/>
    <property type="project" value="TreeGrafter"/>
</dbReference>
<evidence type="ECO:0000256" key="8">
    <source>
        <dbReference type="ARBA" id="ARBA00023136"/>
    </source>
</evidence>
<dbReference type="PANTHER" id="PTHR30598">
    <property type="entry name" value="NITRATE REDUCTASE PRIVATE CHAPERONE, REDOX ENZYME MATURATION PROTEIN REMP FAMILY"/>
    <property type="match status" value="1"/>
</dbReference>
<feature type="domain" description="NarG-like" evidence="10">
    <location>
        <begin position="122"/>
        <end position="276"/>
    </location>
</feature>
<dbReference type="GO" id="GO:0019645">
    <property type="term" value="P:anaerobic electron transport chain"/>
    <property type="evidence" value="ECO:0007669"/>
    <property type="project" value="TreeGrafter"/>
</dbReference>
<keyword evidence="6 9" id="KW-1133">Transmembrane helix</keyword>
<dbReference type="GO" id="GO:0005886">
    <property type="term" value="C:plasma membrane"/>
    <property type="evidence" value="ECO:0007669"/>
    <property type="project" value="UniProtKB-SubCell"/>
</dbReference>
<keyword evidence="2" id="KW-0813">Transport</keyword>
<proteinExistence type="predicted"/>
<evidence type="ECO:0000256" key="9">
    <source>
        <dbReference type="SAM" id="Phobius"/>
    </source>
</evidence>
<feature type="transmembrane region" description="Helical" evidence="9">
    <location>
        <begin position="164"/>
        <end position="188"/>
    </location>
</feature>
<feature type="transmembrane region" description="Helical" evidence="9">
    <location>
        <begin position="124"/>
        <end position="144"/>
    </location>
</feature>
<evidence type="ECO:0000256" key="5">
    <source>
        <dbReference type="ARBA" id="ARBA00022982"/>
    </source>
</evidence>
<evidence type="ECO:0000256" key="1">
    <source>
        <dbReference type="ARBA" id="ARBA00004651"/>
    </source>
</evidence>
<accession>A0A419EU61</accession>
<dbReference type="InterPro" id="IPR047660">
    <property type="entry name" value="DsrM"/>
</dbReference>
<reference evidence="11 12" key="1">
    <citation type="journal article" date="2017" name="ISME J.">
        <title>Energy and carbon metabolisms in a deep terrestrial subsurface fluid microbial community.</title>
        <authorList>
            <person name="Momper L."/>
            <person name="Jungbluth S.P."/>
            <person name="Lee M.D."/>
            <person name="Amend J.P."/>
        </authorList>
    </citation>
    <scope>NUCLEOTIDE SEQUENCE [LARGE SCALE GENOMIC DNA]</scope>
    <source>
        <strain evidence="11">SURF_17</strain>
    </source>
</reference>
<dbReference type="Pfam" id="PF02665">
    <property type="entry name" value="Nitrate_red_gam"/>
    <property type="match status" value="1"/>
</dbReference>
<dbReference type="Gene3D" id="1.20.950.20">
    <property type="entry name" value="Transmembrane di-heme cytochromes, Chain C"/>
    <property type="match status" value="1"/>
</dbReference>
<evidence type="ECO:0000256" key="3">
    <source>
        <dbReference type="ARBA" id="ARBA00022475"/>
    </source>
</evidence>
<dbReference type="InterPro" id="IPR036197">
    <property type="entry name" value="NarG-like_sf"/>
</dbReference>
<dbReference type="InterPro" id="IPR051936">
    <property type="entry name" value="Heme-iron_electron_transfer"/>
</dbReference>
<gene>
    <name evidence="11" type="ORF">C4532_14225</name>
</gene>
<evidence type="ECO:0000259" key="10">
    <source>
        <dbReference type="Pfam" id="PF02665"/>
    </source>
</evidence>
<keyword evidence="7" id="KW-0560">Oxidoreductase</keyword>
<evidence type="ECO:0000313" key="11">
    <source>
        <dbReference type="EMBL" id="RJP67668.1"/>
    </source>
</evidence>
<evidence type="ECO:0000256" key="4">
    <source>
        <dbReference type="ARBA" id="ARBA00022692"/>
    </source>
</evidence>
<dbReference type="EMBL" id="QZKI01000101">
    <property type="protein sequence ID" value="RJP67668.1"/>
    <property type="molecule type" value="Genomic_DNA"/>
</dbReference>
<keyword evidence="8 9" id="KW-0472">Membrane</keyword>
<dbReference type="SUPFAM" id="SSF103501">
    <property type="entry name" value="Respiratory nitrate reductase 1 gamma chain"/>
    <property type="match status" value="1"/>
</dbReference>
<organism evidence="11 12">
    <name type="scientific">Candidatus Abyssobacteria bacterium SURF_17</name>
    <dbReference type="NCBI Taxonomy" id="2093361"/>
    <lineage>
        <taxon>Bacteria</taxon>
        <taxon>Pseudomonadati</taxon>
        <taxon>Candidatus Hydrogenedentota</taxon>
        <taxon>Candidatus Abyssobacteria</taxon>
    </lineage>
</organism>
<comment type="caution">
    <text evidence="11">The sequence shown here is derived from an EMBL/GenBank/DDBJ whole genome shotgun (WGS) entry which is preliminary data.</text>
</comment>
<dbReference type="AlphaFoldDB" id="A0A419EU61"/>
<comment type="subcellular location">
    <subcellularLocation>
        <location evidence="1">Cell membrane</location>
        <topology evidence="1">Multi-pass membrane protein</topology>
    </subcellularLocation>
</comment>
<keyword evidence="3" id="KW-1003">Cell membrane</keyword>
<dbReference type="Proteomes" id="UP000285961">
    <property type="component" value="Unassembled WGS sequence"/>
</dbReference>
<feature type="transmembrane region" description="Helical" evidence="9">
    <location>
        <begin position="33"/>
        <end position="52"/>
    </location>
</feature>